<dbReference type="PANTHER" id="PTHR24223:SF415">
    <property type="entry name" value="FI20190P1"/>
    <property type="match status" value="1"/>
</dbReference>
<evidence type="ECO:0000256" key="2">
    <source>
        <dbReference type="ARBA" id="ARBA00022692"/>
    </source>
</evidence>
<dbReference type="InterPro" id="IPR036640">
    <property type="entry name" value="ABC1_TM_sf"/>
</dbReference>
<evidence type="ECO:0000256" key="7">
    <source>
        <dbReference type="SAM" id="Phobius"/>
    </source>
</evidence>
<dbReference type="InterPro" id="IPR050173">
    <property type="entry name" value="ABC_transporter_C-like"/>
</dbReference>
<keyword evidence="1" id="KW-0813">Transport</keyword>
<protein>
    <recommendedName>
        <fullName evidence="8">ABC transmembrane type-1 domain-containing protein</fullName>
    </recommendedName>
</protein>
<dbReference type="Proteomes" id="UP000054485">
    <property type="component" value="Unassembled WGS sequence"/>
</dbReference>
<gene>
    <name evidence="9" type="ORF">CY34DRAFT_18321</name>
</gene>
<keyword evidence="6 7" id="KW-0472">Membrane</keyword>
<organism evidence="9 10">
    <name type="scientific">Suillus luteus UH-Slu-Lm8-n1</name>
    <dbReference type="NCBI Taxonomy" id="930992"/>
    <lineage>
        <taxon>Eukaryota</taxon>
        <taxon>Fungi</taxon>
        <taxon>Dikarya</taxon>
        <taxon>Basidiomycota</taxon>
        <taxon>Agaricomycotina</taxon>
        <taxon>Agaricomycetes</taxon>
        <taxon>Agaricomycetidae</taxon>
        <taxon>Boletales</taxon>
        <taxon>Suillineae</taxon>
        <taxon>Suillaceae</taxon>
        <taxon>Suillus</taxon>
    </lineage>
</organism>
<dbReference type="STRING" id="930992.A0A0D0A5S1"/>
<feature type="transmembrane region" description="Helical" evidence="7">
    <location>
        <begin position="156"/>
        <end position="176"/>
    </location>
</feature>
<evidence type="ECO:0000256" key="3">
    <source>
        <dbReference type="ARBA" id="ARBA00022741"/>
    </source>
</evidence>
<evidence type="ECO:0000259" key="8">
    <source>
        <dbReference type="PROSITE" id="PS50929"/>
    </source>
</evidence>
<keyword evidence="2 7" id="KW-0812">Transmembrane</keyword>
<evidence type="ECO:0000256" key="5">
    <source>
        <dbReference type="ARBA" id="ARBA00022989"/>
    </source>
</evidence>
<keyword evidence="10" id="KW-1185">Reference proteome</keyword>
<dbReference type="EMBL" id="KN835926">
    <property type="protein sequence ID" value="KIK33514.1"/>
    <property type="molecule type" value="Genomic_DNA"/>
</dbReference>
<keyword evidence="5 7" id="KW-1133">Transmembrane helix</keyword>
<dbReference type="OrthoDB" id="6500128at2759"/>
<reference evidence="9 10" key="1">
    <citation type="submission" date="2014-04" db="EMBL/GenBank/DDBJ databases">
        <authorList>
            <consortium name="DOE Joint Genome Institute"/>
            <person name="Kuo A."/>
            <person name="Ruytinx J."/>
            <person name="Rineau F."/>
            <person name="Colpaert J."/>
            <person name="Kohler A."/>
            <person name="Nagy L.G."/>
            <person name="Floudas D."/>
            <person name="Copeland A."/>
            <person name="Barry K.W."/>
            <person name="Cichocki N."/>
            <person name="Veneault-Fourrey C."/>
            <person name="LaButti K."/>
            <person name="Lindquist E.A."/>
            <person name="Lipzen A."/>
            <person name="Lundell T."/>
            <person name="Morin E."/>
            <person name="Murat C."/>
            <person name="Sun H."/>
            <person name="Tunlid A."/>
            <person name="Henrissat B."/>
            <person name="Grigoriev I.V."/>
            <person name="Hibbett D.S."/>
            <person name="Martin F."/>
            <person name="Nordberg H.P."/>
            <person name="Cantor M.N."/>
            <person name="Hua S.X."/>
        </authorList>
    </citation>
    <scope>NUCLEOTIDE SEQUENCE [LARGE SCALE GENOMIC DNA]</scope>
    <source>
        <strain evidence="9 10">UH-Slu-Lm8-n1</strain>
    </source>
</reference>
<dbReference type="InParanoid" id="A0A0D0A5S1"/>
<keyword evidence="4" id="KW-0067">ATP-binding</keyword>
<feature type="transmembrane region" description="Helical" evidence="7">
    <location>
        <begin position="60"/>
        <end position="86"/>
    </location>
</feature>
<name>A0A0D0A5S1_9AGAM</name>
<evidence type="ECO:0000256" key="1">
    <source>
        <dbReference type="ARBA" id="ARBA00022448"/>
    </source>
</evidence>
<evidence type="ECO:0000313" key="9">
    <source>
        <dbReference type="EMBL" id="KIK33514.1"/>
    </source>
</evidence>
<evidence type="ECO:0000256" key="6">
    <source>
        <dbReference type="ARBA" id="ARBA00023136"/>
    </source>
</evidence>
<dbReference type="PROSITE" id="PS50929">
    <property type="entry name" value="ABC_TM1F"/>
    <property type="match status" value="1"/>
</dbReference>
<dbReference type="SUPFAM" id="SSF90123">
    <property type="entry name" value="ABC transporter transmembrane region"/>
    <property type="match status" value="1"/>
</dbReference>
<dbReference type="HOGENOM" id="CLU_1062354_0_0_1"/>
<sequence>MSLQIIAGFETSCISGVVEEAETRIREAQQQFPSFSHTLVLMLDDCVSAGQPRAPRPFEIIIVTTFLYNLLGISSFTGFIVLLAGWPLNNFVTTRSIHLQKSVSALRDQHMAVLNELIRAVKFIKFLAWEDRRIQRAMDAPGVEMNLMVKGRINSVLIWTSAPILVSLISFLTFLYQGHQPTASVAFTDSLTINIHRAVQHDSSAIRHHPSVDCSNLTSLILSFIIRELYPMAGFPTSVVLKRIETYLEEDEFDEQVSSSGP</sequence>
<evidence type="ECO:0000256" key="4">
    <source>
        <dbReference type="ARBA" id="ARBA00022840"/>
    </source>
</evidence>
<dbReference type="Gene3D" id="1.20.1560.10">
    <property type="entry name" value="ABC transporter type 1, transmembrane domain"/>
    <property type="match status" value="1"/>
</dbReference>
<accession>A0A0D0A5S1</accession>
<dbReference type="GO" id="GO:0016020">
    <property type="term" value="C:membrane"/>
    <property type="evidence" value="ECO:0007669"/>
    <property type="project" value="InterPro"/>
</dbReference>
<reference evidence="10" key="2">
    <citation type="submission" date="2015-01" db="EMBL/GenBank/DDBJ databases">
        <title>Evolutionary Origins and Diversification of the Mycorrhizal Mutualists.</title>
        <authorList>
            <consortium name="DOE Joint Genome Institute"/>
            <consortium name="Mycorrhizal Genomics Consortium"/>
            <person name="Kohler A."/>
            <person name="Kuo A."/>
            <person name="Nagy L.G."/>
            <person name="Floudas D."/>
            <person name="Copeland A."/>
            <person name="Barry K.W."/>
            <person name="Cichocki N."/>
            <person name="Veneault-Fourrey C."/>
            <person name="LaButti K."/>
            <person name="Lindquist E.A."/>
            <person name="Lipzen A."/>
            <person name="Lundell T."/>
            <person name="Morin E."/>
            <person name="Murat C."/>
            <person name="Riley R."/>
            <person name="Ohm R."/>
            <person name="Sun H."/>
            <person name="Tunlid A."/>
            <person name="Henrissat B."/>
            <person name="Grigoriev I.V."/>
            <person name="Hibbett D.S."/>
            <person name="Martin F."/>
        </authorList>
    </citation>
    <scope>NUCLEOTIDE SEQUENCE [LARGE SCALE GENOMIC DNA]</scope>
    <source>
        <strain evidence="10">UH-Slu-Lm8-n1</strain>
    </source>
</reference>
<dbReference type="AlphaFoldDB" id="A0A0D0A5S1"/>
<evidence type="ECO:0000313" key="10">
    <source>
        <dbReference type="Proteomes" id="UP000054485"/>
    </source>
</evidence>
<dbReference type="GO" id="GO:0140359">
    <property type="term" value="F:ABC-type transporter activity"/>
    <property type="evidence" value="ECO:0007669"/>
    <property type="project" value="InterPro"/>
</dbReference>
<dbReference type="GO" id="GO:0005524">
    <property type="term" value="F:ATP binding"/>
    <property type="evidence" value="ECO:0007669"/>
    <property type="project" value="UniProtKB-KW"/>
</dbReference>
<feature type="domain" description="ABC transmembrane type-1" evidence="8">
    <location>
        <begin position="57"/>
        <end position="136"/>
    </location>
</feature>
<dbReference type="InterPro" id="IPR011527">
    <property type="entry name" value="ABC1_TM_dom"/>
</dbReference>
<dbReference type="PANTHER" id="PTHR24223">
    <property type="entry name" value="ATP-BINDING CASSETTE SUB-FAMILY C"/>
    <property type="match status" value="1"/>
</dbReference>
<keyword evidence="3" id="KW-0547">Nucleotide-binding</keyword>
<proteinExistence type="predicted"/>